<keyword evidence="6" id="KW-0830">Ubiquinone</keyword>
<dbReference type="PANTHER" id="PTHR43712:SF2">
    <property type="entry name" value="O-METHYLTRANSFERASE CICE"/>
    <property type="match status" value="1"/>
</dbReference>
<protein>
    <submittedName>
        <fullName evidence="6">Ubiquinone/menaquinone biosynthesis C-methylase UbiE</fullName>
    </submittedName>
</protein>
<organism evidence="6 7">
    <name type="scientific">Roseibium marinum</name>
    <dbReference type="NCBI Taxonomy" id="281252"/>
    <lineage>
        <taxon>Bacteria</taxon>
        <taxon>Pseudomonadati</taxon>
        <taxon>Pseudomonadota</taxon>
        <taxon>Alphaproteobacteria</taxon>
        <taxon>Hyphomicrobiales</taxon>
        <taxon>Stappiaceae</taxon>
        <taxon>Roseibium</taxon>
    </lineage>
</organism>
<dbReference type="SUPFAM" id="SSF46785">
    <property type="entry name" value="Winged helix' DNA-binding domain"/>
    <property type="match status" value="1"/>
</dbReference>
<accession>A0A2S3UQN8</accession>
<dbReference type="SUPFAM" id="SSF53335">
    <property type="entry name" value="S-adenosyl-L-methionine-dependent methyltransferases"/>
    <property type="match status" value="1"/>
</dbReference>
<dbReference type="InterPro" id="IPR036388">
    <property type="entry name" value="WH-like_DNA-bd_sf"/>
</dbReference>
<keyword evidence="7" id="KW-1185">Reference proteome</keyword>
<comment type="caution">
    <text evidence="6">The sequence shown here is derived from an EMBL/GenBank/DDBJ whole genome shotgun (WGS) entry which is preliminary data.</text>
</comment>
<evidence type="ECO:0000256" key="2">
    <source>
        <dbReference type="ARBA" id="ARBA00022679"/>
    </source>
</evidence>
<dbReference type="GO" id="GO:0032259">
    <property type="term" value="P:methylation"/>
    <property type="evidence" value="ECO:0007669"/>
    <property type="project" value="UniProtKB-KW"/>
</dbReference>
<evidence type="ECO:0000313" key="7">
    <source>
        <dbReference type="Proteomes" id="UP000236959"/>
    </source>
</evidence>
<feature type="domain" description="O-methyltransferase C-terminal" evidence="4">
    <location>
        <begin position="132"/>
        <end position="318"/>
    </location>
</feature>
<reference evidence="6 7" key="1">
    <citation type="submission" date="2018-01" db="EMBL/GenBank/DDBJ databases">
        <title>Genomic Encyclopedia of Archaeal and Bacterial Type Strains, Phase II (KMG-II): from individual species to whole genera.</title>
        <authorList>
            <person name="Goeker M."/>
        </authorList>
    </citation>
    <scope>NUCLEOTIDE SEQUENCE [LARGE SCALE GENOMIC DNA]</scope>
    <source>
        <strain evidence="6 7">DSM 17023</strain>
    </source>
</reference>
<keyword evidence="1 6" id="KW-0489">Methyltransferase</keyword>
<keyword evidence="3" id="KW-0949">S-adenosyl-L-methionine</keyword>
<dbReference type="Pfam" id="PF00891">
    <property type="entry name" value="Methyltransf_2"/>
    <property type="match status" value="1"/>
</dbReference>
<feature type="domain" description="O-methyltransferase dimerisation" evidence="5">
    <location>
        <begin position="15"/>
        <end position="90"/>
    </location>
</feature>
<sequence length="340" mass="36641">MTAARSLETAEEISDIAFGFMGSKALFSALHVGLFSILSDTTLTPEEVAAKSLLDLDRATTLLTALTSLGLVRKDGAGFTNSPAAEAFLVKGRKYDFGDYLRFQIDRQMYPFMTQLNDALTDSLDQDQVASYEDWFSDPEEARLYSRSQHAGSLGPGRGLAKMVDLSTAKTLLDVGGGTGAFSISLCKAYPQLTSTILDFPNVASVGEEFIAEEGLSDRIAYRPGNALTDPWPESADAVLMSYLFSGVPGSAIPGLVRKAGEVLAPGGRFMVHDFMVDENREGPKLAALWQLQHTAFNPEARSITSAYVAGLMEAAGFDQVRTEVMIPGMTMLVHGRKPA</sequence>
<dbReference type="InterPro" id="IPR036390">
    <property type="entry name" value="WH_DNA-bd_sf"/>
</dbReference>
<dbReference type="InterPro" id="IPR029063">
    <property type="entry name" value="SAM-dependent_MTases_sf"/>
</dbReference>
<dbReference type="EMBL" id="PPCN01000008">
    <property type="protein sequence ID" value="POF29809.1"/>
    <property type="molecule type" value="Genomic_DNA"/>
</dbReference>
<evidence type="ECO:0000259" key="5">
    <source>
        <dbReference type="Pfam" id="PF08100"/>
    </source>
</evidence>
<evidence type="ECO:0000256" key="3">
    <source>
        <dbReference type="ARBA" id="ARBA00022691"/>
    </source>
</evidence>
<dbReference type="Proteomes" id="UP000236959">
    <property type="component" value="Unassembled WGS sequence"/>
</dbReference>
<dbReference type="Pfam" id="PF08100">
    <property type="entry name" value="Dimerisation"/>
    <property type="match status" value="1"/>
</dbReference>
<dbReference type="GO" id="GO:0046983">
    <property type="term" value="F:protein dimerization activity"/>
    <property type="evidence" value="ECO:0007669"/>
    <property type="project" value="InterPro"/>
</dbReference>
<dbReference type="AlphaFoldDB" id="A0A2S3UQN8"/>
<keyword evidence="2" id="KW-0808">Transferase</keyword>
<dbReference type="RefSeq" id="WP_103223853.1">
    <property type="nucleotide sequence ID" value="NZ_PPCN01000008.1"/>
</dbReference>
<dbReference type="InterPro" id="IPR001077">
    <property type="entry name" value="COMT_C"/>
</dbReference>
<dbReference type="CDD" id="cd02440">
    <property type="entry name" value="AdoMet_MTases"/>
    <property type="match status" value="1"/>
</dbReference>
<dbReference type="InterPro" id="IPR016461">
    <property type="entry name" value="COMT-like"/>
</dbReference>
<gene>
    <name evidence="6" type="ORF">CLV41_108234</name>
</gene>
<evidence type="ECO:0000256" key="1">
    <source>
        <dbReference type="ARBA" id="ARBA00022603"/>
    </source>
</evidence>
<evidence type="ECO:0000313" key="6">
    <source>
        <dbReference type="EMBL" id="POF29809.1"/>
    </source>
</evidence>
<dbReference type="GO" id="GO:0008171">
    <property type="term" value="F:O-methyltransferase activity"/>
    <property type="evidence" value="ECO:0007669"/>
    <property type="project" value="InterPro"/>
</dbReference>
<dbReference type="InterPro" id="IPR012967">
    <property type="entry name" value="COMT_dimerisation"/>
</dbReference>
<name>A0A2S3UQN8_9HYPH</name>
<dbReference type="Gene3D" id="3.40.50.150">
    <property type="entry name" value="Vaccinia Virus protein VP39"/>
    <property type="match status" value="1"/>
</dbReference>
<dbReference type="Gene3D" id="1.10.10.10">
    <property type="entry name" value="Winged helix-like DNA-binding domain superfamily/Winged helix DNA-binding domain"/>
    <property type="match status" value="1"/>
</dbReference>
<evidence type="ECO:0000259" key="4">
    <source>
        <dbReference type="Pfam" id="PF00891"/>
    </source>
</evidence>
<dbReference type="PROSITE" id="PS51683">
    <property type="entry name" value="SAM_OMT_II"/>
    <property type="match status" value="1"/>
</dbReference>
<dbReference type="PIRSF" id="PIRSF005739">
    <property type="entry name" value="O-mtase"/>
    <property type="match status" value="1"/>
</dbReference>
<dbReference type="PANTHER" id="PTHR43712">
    <property type="entry name" value="PUTATIVE (AFU_ORTHOLOGUE AFUA_4G14580)-RELATED"/>
    <property type="match status" value="1"/>
</dbReference>
<dbReference type="OrthoDB" id="7418600at2"/>
<proteinExistence type="predicted"/>